<protein>
    <submittedName>
        <fullName evidence="1">Uncharacterized protein</fullName>
    </submittedName>
</protein>
<reference evidence="1" key="1">
    <citation type="submission" date="2018-05" db="EMBL/GenBank/DDBJ databases">
        <authorList>
            <person name="Lanie J.A."/>
            <person name="Ng W.-L."/>
            <person name="Kazmierczak K.M."/>
            <person name="Andrzejewski T.M."/>
            <person name="Davidsen T.M."/>
            <person name="Wayne K.J."/>
            <person name="Tettelin H."/>
            <person name="Glass J.I."/>
            <person name="Rusch D."/>
            <person name="Podicherti R."/>
            <person name="Tsui H.-C.T."/>
            <person name="Winkler M.E."/>
        </authorList>
    </citation>
    <scope>NUCLEOTIDE SEQUENCE</scope>
</reference>
<feature type="non-terminal residue" evidence="1">
    <location>
        <position position="222"/>
    </location>
</feature>
<feature type="non-terminal residue" evidence="1">
    <location>
        <position position="1"/>
    </location>
</feature>
<sequence>MLAYTYMQNKKSKVVIINKESKGYLAKLLATENITIQHKKVKTAYFDVKNRVLCLPIWKNMGNDVIDLLISHEVGHALFTPEDGWRKAIDKGIQHSFLNVIEDARIEKLIKRKYPGLRQSFIKGYIELINNNFFGTKEKDVNNMLLIDRLNIHFKSSIVGSTVKFTNKKELDIVKRMDNLETWEDVVKLAEELGGYCKSEMKSKGIVQLQVGDMDDEDSEEY</sequence>
<dbReference type="AlphaFoldDB" id="A0A382HYH5"/>
<gene>
    <name evidence="1" type="ORF">METZ01_LOCUS244993</name>
</gene>
<evidence type="ECO:0000313" key="1">
    <source>
        <dbReference type="EMBL" id="SVB92139.1"/>
    </source>
</evidence>
<dbReference type="EMBL" id="UINC01063962">
    <property type="protein sequence ID" value="SVB92139.1"/>
    <property type="molecule type" value="Genomic_DNA"/>
</dbReference>
<organism evidence="1">
    <name type="scientific">marine metagenome</name>
    <dbReference type="NCBI Taxonomy" id="408172"/>
    <lineage>
        <taxon>unclassified sequences</taxon>
        <taxon>metagenomes</taxon>
        <taxon>ecological metagenomes</taxon>
    </lineage>
</organism>
<name>A0A382HYH5_9ZZZZ</name>
<proteinExistence type="predicted"/>
<accession>A0A382HYH5</accession>